<reference evidence="17" key="1">
    <citation type="journal article" date="2020" name="bioRxiv">
        <title>Hybrid origin of Populus tomentosa Carr. identified through genome sequencing and phylogenomic analysis.</title>
        <authorList>
            <person name="An X."/>
            <person name="Gao K."/>
            <person name="Chen Z."/>
            <person name="Li J."/>
            <person name="Yang X."/>
            <person name="Yang X."/>
            <person name="Zhou J."/>
            <person name="Guo T."/>
            <person name="Zhao T."/>
            <person name="Huang S."/>
            <person name="Miao D."/>
            <person name="Khan W.U."/>
            <person name="Rao P."/>
            <person name="Ye M."/>
            <person name="Lei B."/>
            <person name="Liao W."/>
            <person name="Wang J."/>
            <person name="Ji L."/>
            <person name="Li Y."/>
            <person name="Guo B."/>
            <person name="Mustafa N.S."/>
            <person name="Li S."/>
            <person name="Yun Q."/>
            <person name="Keller S.R."/>
            <person name="Mao J."/>
            <person name="Zhang R."/>
            <person name="Strauss S.H."/>
        </authorList>
    </citation>
    <scope>NUCLEOTIDE SEQUENCE</scope>
    <source>
        <strain evidence="17">GM15</strain>
        <tissue evidence="17">Leaf</tissue>
    </source>
</reference>
<feature type="domain" description="Cation/H+ exchanger transmembrane" evidence="14">
    <location>
        <begin position="899"/>
        <end position="1278"/>
    </location>
</feature>
<evidence type="ECO:0000256" key="5">
    <source>
        <dbReference type="ARBA" id="ARBA00022692"/>
    </source>
</evidence>
<feature type="transmembrane region" description="Helical" evidence="13">
    <location>
        <begin position="1104"/>
        <end position="1121"/>
    </location>
</feature>
<keyword evidence="7 13" id="KW-1133">Transmembrane helix</keyword>
<keyword evidence="5 13" id="KW-0812">Transmembrane</keyword>
<evidence type="ECO:0000256" key="8">
    <source>
        <dbReference type="ARBA" id="ARBA00023065"/>
    </source>
</evidence>
<dbReference type="OrthoDB" id="671744at2759"/>
<dbReference type="FunFam" id="1.20.1530.20:FF:000019">
    <property type="entry name" value="Cation/H(+) antiporter 1"/>
    <property type="match status" value="1"/>
</dbReference>
<evidence type="ECO:0000313" key="18">
    <source>
        <dbReference type="Proteomes" id="UP000886885"/>
    </source>
</evidence>
<feature type="transmembrane region" description="Helical" evidence="13">
    <location>
        <begin position="1256"/>
        <end position="1276"/>
    </location>
</feature>
<organism evidence="17 18">
    <name type="scientific">Populus tomentosa</name>
    <name type="common">Chinese white poplar</name>
    <dbReference type="NCBI Taxonomy" id="118781"/>
    <lineage>
        <taxon>Eukaryota</taxon>
        <taxon>Viridiplantae</taxon>
        <taxon>Streptophyta</taxon>
        <taxon>Embryophyta</taxon>
        <taxon>Tracheophyta</taxon>
        <taxon>Spermatophyta</taxon>
        <taxon>Magnoliopsida</taxon>
        <taxon>eudicotyledons</taxon>
        <taxon>Gunneridae</taxon>
        <taxon>Pentapetalae</taxon>
        <taxon>rosids</taxon>
        <taxon>fabids</taxon>
        <taxon>Malpighiales</taxon>
        <taxon>Salicaceae</taxon>
        <taxon>Saliceae</taxon>
        <taxon>Populus</taxon>
    </lineage>
</organism>
<evidence type="ECO:0000256" key="7">
    <source>
        <dbReference type="ARBA" id="ARBA00022989"/>
    </source>
</evidence>
<evidence type="ECO:0000259" key="16">
    <source>
        <dbReference type="Pfam" id="PF23259"/>
    </source>
</evidence>
<proteinExistence type="inferred from homology"/>
<feature type="transmembrane region" description="Helical" evidence="13">
    <location>
        <begin position="259"/>
        <end position="277"/>
    </location>
</feature>
<feature type="transmembrane region" description="Helical" evidence="13">
    <location>
        <begin position="289"/>
        <end position="312"/>
    </location>
</feature>
<comment type="function">
    <text evidence="11">May operate as a cation/H(+) antiporter.</text>
</comment>
<name>A0A8X8AF90_POPTO</name>
<dbReference type="GO" id="GO:0015297">
    <property type="term" value="F:antiporter activity"/>
    <property type="evidence" value="ECO:0007669"/>
    <property type="project" value="UniProtKB-KW"/>
</dbReference>
<dbReference type="Pfam" id="PF11957">
    <property type="entry name" value="efThoc1"/>
    <property type="match status" value="2"/>
</dbReference>
<feature type="domain" description="Cation/H(+) antiporter central" evidence="15">
    <location>
        <begin position="1330"/>
        <end position="1465"/>
    </location>
</feature>
<evidence type="ECO:0000256" key="4">
    <source>
        <dbReference type="ARBA" id="ARBA00022538"/>
    </source>
</evidence>
<dbReference type="InterPro" id="IPR057291">
    <property type="entry name" value="CHX17_2nd"/>
</dbReference>
<evidence type="ECO:0000256" key="9">
    <source>
        <dbReference type="ARBA" id="ARBA00023136"/>
    </source>
</evidence>
<evidence type="ECO:0008006" key="19">
    <source>
        <dbReference type="Google" id="ProtNLM"/>
    </source>
</evidence>
<keyword evidence="6" id="KW-0630">Potassium</keyword>
<evidence type="ECO:0000256" key="10">
    <source>
        <dbReference type="ARBA" id="ARBA00038341"/>
    </source>
</evidence>
<evidence type="ECO:0000259" key="15">
    <source>
        <dbReference type="Pfam" id="PF23256"/>
    </source>
</evidence>
<keyword evidence="4" id="KW-0633">Potassium transport</keyword>
<dbReference type="InterPro" id="IPR006153">
    <property type="entry name" value="Cation/H_exchanger_TM"/>
</dbReference>
<keyword evidence="9 13" id="KW-0472">Membrane</keyword>
<dbReference type="GO" id="GO:0016020">
    <property type="term" value="C:membrane"/>
    <property type="evidence" value="ECO:0007669"/>
    <property type="project" value="UniProtKB-SubCell"/>
</dbReference>
<feature type="transmembrane region" description="Helical" evidence="13">
    <location>
        <begin position="1011"/>
        <end position="1032"/>
    </location>
</feature>
<keyword evidence="3" id="KW-0050">Antiport</keyword>
<evidence type="ECO:0000256" key="1">
    <source>
        <dbReference type="ARBA" id="ARBA00004141"/>
    </source>
</evidence>
<dbReference type="PANTHER" id="PTHR32468:SF18">
    <property type="entry name" value="CATION_H(+) ANTIPORTER 1"/>
    <property type="match status" value="1"/>
</dbReference>
<dbReference type="Proteomes" id="UP000886885">
    <property type="component" value="Chromosome 3A"/>
</dbReference>
<comment type="subcellular location">
    <subcellularLocation>
        <location evidence="1">Membrane</location>
        <topology evidence="1">Multi-pass membrane protein</topology>
    </subcellularLocation>
</comment>
<feature type="transmembrane region" description="Helical" evidence="13">
    <location>
        <begin position="984"/>
        <end position="1005"/>
    </location>
</feature>
<feature type="transmembrane region" description="Helical" evidence="13">
    <location>
        <begin position="207"/>
        <end position="227"/>
    </location>
</feature>
<feature type="domain" description="Cation/H+ exchanger transmembrane" evidence="14">
    <location>
        <begin position="33"/>
        <end position="199"/>
    </location>
</feature>
<keyword evidence="8" id="KW-0406">Ion transport</keyword>
<dbReference type="GO" id="GO:0012505">
    <property type="term" value="C:endomembrane system"/>
    <property type="evidence" value="ECO:0007669"/>
    <property type="project" value="TreeGrafter"/>
</dbReference>
<gene>
    <name evidence="17" type="ORF">POTOM_012749</name>
</gene>
<feature type="domain" description="Cation/H+ exchanger transmembrane" evidence="14">
    <location>
        <begin position="211"/>
        <end position="381"/>
    </location>
</feature>
<feature type="transmembrane region" description="Helical" evidence="13">
    <location>
        <begin position="359"/>
        <end position="379"/>
    </location>
</feature>
<dbReference type="GO" id="GO:0006813">
    <property type="term" value="P:potassium ion transport"/>
    <property type="evidence" value="ECO:0007669"/>
    <property type="project" value="UniProtKB-KW"/>
</dbReference>
<feature type="region of interest" description="Disordered" evidence="12">
    <location>
        <begin position="2162"/>
        <end position="2284"/>
    </location>
</feature>
<feature type="transmembrane region" description="Helical" evidence="13">
    <location>
        <begin position="945"/>
        <end position="963"/>
    </location>
</feature>
<dbReference type="Pfam" id="PF23256">
    <property type="entry name" value="CHX17_2nd"/>
    <property type="match status" value="2"/>
</dbReference>
<dbReference type="GO" id="GO:1902600">
    <property type="term" value="P:proton transmembrane transport"/>
    <property type="evidence" value="ECO:0007669"/>
    <property type="project" value="InterPro"/>
</dbReference>
<feature type="domain" description="Cation/H(+) antiporter C-terminal" evidence="16">
    <location>
        <begin position="1474"/>
        <end position="1635"/>
    </location>
</feature>
<dbReference type="GO" id="GO:0006885">
    <property type="term" value="P:regulation of pH"/>
    <property type="evidence" value="ECO:0007669"/>
    <property type="project" value="TreeGrafter"/>
</dbReference>
<dbReference type="InterPro" id="IPR057290">
    <property type="entry name" value="CHX17_C"/>
</dbReference>
<feature type="transmembrane region" description="Helical" evidence="13">
    <location>
        <begin position="179"/>
        <end position="201"/>
    </location>
</feature>
<feature type="compositionally biased region" description="Acidic residues" evidence="12">
    <location>
        <begin position="2272"/>
        <end position="2284"/>
    </location>
</feature>
<protein>
    <recommendedName>
        <fullName evidence="19">Cation/H+ exchanger domain-containing protein</fullName>
    </recommendedName>
</protein>
<feature type="transmembrane region" description="Helical" evidence="13">
    <location>
        <begin position="1156"/>
        <end position="1176"/>
    </location>
</feature>
<evidence type="ECO:0000256" key="11">
    <source>
        <dbReference type="ARBA" id="ARBA00054890"/>
    </source>
</evidence>
<evidence type="ECO:0000256" key="6">
    <source>
        <dbReference type="ARBA" id="ARBA00022958"/>
    </source>
</evidence>
<evidence type="ECO:0000256" key="12">
    <source>
        <dbReference type="SAM" id="MobiDB-lite"/>
    </source>
</evidence>
<keyword evidence="18" id="KW-1185">Reference proteome</keyword>
<dbReference type="InterPro" id="IPR050794">
    <property type="entry name" value="CPA2_transporter"/>
</dbReference>
<dbReference type="PANTHER" id="PTHR32468">
    <property type="entry name" value="CATION/H + ANTIPORTER"/>
    <property type="match status" value="1"/>
</dbReference>
<sequence>MEAARRALCVSDPFNPLITTFAQSAGILVISHCFHLFLKQFGQPGPVAQILAGVVLGPSLLSRIPKVNRFFIQSSTADYYEVIETIFRTVFMFLIGLEMDIPYMRRSLRKASIIASGGVIVGVLFGIAVSISLIIMLKIKSQLFDFATIIIIALTNSASPVVFRLAAELKFLTSDTGRLAACASLITEMFCVLWRSVSLAVDPWKNLGTGILFLLMTVTLIAAALFIEEYGYNSAISCFLLGLMFPREGKTTRTLLHKLSYATYNFILPVYFGYIGFQLNVSILGRLKPLITVIVMIVMSIATKIIGTLVACRYLKISTDESIVLGFLLDLKGNAELQILGKLPKETLKQWKETDVHGMVVSVVVMNTVIAGVVVAHILRKKEEYFSHSHTSLELGEPESELRMLACVYGSRNISSKIGLISAFSESLKTPVTTYLMHLVELPKKRTKKNLMYHQLQDGDQYSDEEDYGGNDVVEINDAVDAYTMETKVLIHQRKVVSHFERMYEDVCDSIEDLRVSIIFLTFHKHQRLDGKMESGKDGMRTTNHKVMRHAPCSVGIFVDRAQTGFQQPSSQSVQNIATLFFGGSDDREALACSKMISNHPHIHLTLIHFQNLPSSKQTEYTNEIIHRNDELLLEMSNHEIEAEIDRAYTQDFYNRYVTSGQVGYVEKYVENGTQTAEALRDIHDTFSLLIVGKGGRGNSPMTTGMSDWEECPELGTVGDLLASSELNTNSKGPVPRQEYGTSEQEVRISPMIMACDGNLWNRHHLPTECFKVVFIQFEGVVDEGCDRCSMMLLEQLYGSQKLSGSLEDLRLRSLMLSEMGEGEKHCSYTPPFTICPIQTQQASALLSFPQFPDSGSHKLFLSHSFLFVSGRALCARDPFNPLITTSTQAAGILVISHCFHLFLKQFGQPGPVAQILAGIVLGPSLLSRITKVNQFFIQSSTEDYYKVLQFIFRTIFMFLLGLEMDIPYMRRNLRKASIIASGGLIIGVLFGIVAFISLIILLRIKASFDYASSIIIVLANSASPVVFRLAAELKFLTSDTGRLAVCASLISEMSCVLLGSIVHSASWEYFGKGILLLLLTIALIVVNKYLAFWCNQRTRNQKYVTHAEFLVFLSLLVTVALVIEKYGYLSTASSFLFGLMFPREGKTTRSLLHKLSYATYNFILPVYFGCIGFQFDVSYMGSFNSFIMVIMMIFMSIASKIIGTLLACHYLKIPTDEGIVLGFLLDLKGNAEFHIMRNLPEDTLNPMDRENVENLVVSVVVMNTVIAGVVVAHILRKKEEYFSHSHTSLELGEHESELRMLACVYGSRHISSKIGLISAFSESLKTPVTAYLMHLVELPKKRTKKNLMYHQLQDGDQYSDEEDYGGNDVVEINDAVDAYTMETKVLIRQRKVVSSFERMYEDVCDSIEDLRVSIIFLTFHKRQRLDGKMESGKVGMRTTNHKILRHAPCSVGIFVDRGQTGFQQPGSQSVQNIAALFFGGSDDREALACCKMISNHPHIHLTLIHFQLSPSSSQTGYNNGTPHRDDELLMDMSSHDIEAEIDRAVVQDFYNRYVTPGQVGYVEKHVENGTQTAEALRDIHDTYSLLIVGKGGRGHSPMTTGMSDWEECPELGTVGDLLASSELNTNSSVLVIQQPGLIDLPNYAYCLTEFRRAILQSGPIESFALQTVQEFIKPQKQTKLVQDENQLLENMLRTLLQELVSREEIMLYGKSIDDGEDSQGQIPRLLDVVLYLCERDFVEGGMIFQLLEDLTEMSTMRNCKDIFGYIESKQDILGKQELFARGKLVMLRTCNQLLRRLSKANDVVFCGRILMFLAHFFPLSERSAVNIKGVFNTSNETKYEKEPPAAISLDFNFYKTMWSLQVILNAFEAQPLSEEEGSANNLEEEAASFNIKYLTSSKLMGLELKDPSFRRHVLVQCLILFDYLKAPGKNDKDLTSESMVSAVPLLILQLGRLKPDCKSILLSVPLHLSPSISPLGKKKLLCKNTIPPVQCYFIRILKEEIKSCEEHVKKLLEMTPPKGKDFLHKVEHILEREKNWLWWKRDGCPPFEKQPIENKTVPDGGKKRPRWRLGNKELSQLWKWADQNPNALTDPQRVRTPAITDYWKPLAEDMDPSASIEADYHHKNNRVYCWKGLRVSARQDLDGFSRFTDHGIEGVVPLELLPPDVRSKHQAKPNDRSKRAKKDEPKGASHQVEDNQIATPASEIDGEGIRTDLEASVTPMDSDAMATTSNISQSSTPTPDEHQKQSPDTDGGQEAGHVEADAEAEAGMIDGETDAEVDLEAVG</sequence>
<comment type="similarity">
    <text evidence="10">Belongs to the monovalent cation:proton antiporter 2 (CPA2) transporter (TC 2.A.37) family. CHX (TC 2.A.37.4) subfamily.</text>
</comment>
<feature type="domain" description="Cation/H(+) antiporter central" evidence="15">
    <location>
        <begin position="433"/>
        <end position="571"/>
    </location>
</feature>
<evidence type="ECO:0000256" key="3">
    <source>
        <dbReference type="ARBA" id="ARBA00022449"/>
    </source>
</evidence>
<feature type="transmembrane region" description="Helical" evidence="13">
    <location>
        <begin position="1070"/>
        <end position="1092"/>
    </location>
</feature>
<accession>A0A8X8AF90</accession>
<evidence type="ECO:0000256" key="2">
    <source>
        <dbReference type="ARBA" id="ARBA00022448"/>
    </source>
</evidence>
<dbReference type="InterPro" id="IPR021861">
    <property type="entry name" value="THO_THOC1"/>
</dbReference>
<feature type="compositionally biased region" description="Basic and acidic residues" evidence="12">
    <location>
        <begin position="2173"/>
        <end position="2194"/>
    </location>
</feature>
<comment type="caution">
    <text evidence="17">The sequence shown here is derived from an EMBL/GenBank/DDBJ whole genome shotgun (WGS) entry which is preliminary data.</text>
</comment>
<evidence type="ECO:0000313" key="17">
    <source>
        <dbReference type="EMBL" id="KAG6783303.1"/>
    </source>
</evidence>
<feature type="transmembrane region" description="Helical" evidence="13">
    <location>
        <begin position="1044"/>
        <end position="1064"/>
    </location>
</feature>
<dbReference type="Pfam" id="PF00999">
    <property type="entry name" value="Na_H_Exchanger"/>
    <property type="match status" value="3"/>
</dbReference>
<feature type="transmembrane region" description="Helical" evidence="13">
    <location>
        <begin position="113"/>
        <end position="137"/>
    </location>
</feature>
<feature type="transmembrane region" description="Helical" evidence="13">
    <location>
        <begin position="143"/>
        <end position="167"/>
    </location>
</feature>
<evidence type="ECO:0000256" key="13">
    <source>
        <dbReference type="SAM" id="Phobius"/>
    </source>
</evidence>
<dbReference type="Pfam" id="PF23259">
    <property type="entry name" value="CHX17_C"/>
    <property type="match status" value="2"/>
</dbReference>
<feature type="compositionally biased region" description="Polar residues" evidence="12">
    <location>
        <begin position="2226"/>
        <end position="2239"/>
    </location>
</feature>
<dbReference type="EMBL" id="JAAWWB010000005">
    <property type="protein sequence ID" value="KAG6783303.1"/>
    <property type="molecule type" value="Genomic_DNA"/>
</dbReference>
<keyword evidence="2" id="KW-0813">Transport</keyword>
<feature type="domain" description="Cation/H(+) antiporter C-terminal" evidence="16">
    <location>
        <begin position="577"/>
        <end position="732"/>
    </location>
</feature>
<evidence type="ECO:0000259" key="14">
    <source>
        <dbReference type="Pfam" id="PF00999"/>
    </source>
</evidence>
<feature type="transmembrane region" description="Helical" evidence="13">
    <location>
        <begin position="1188"/>
        <end position="1212"/>
    </location>
</feature>